<dbReference type="PANTHER" id="PTHR33233">
    <property type="entry name" value="ENDONUCLEASE/EXONUCLEASE/PHOSPHATASE"/>
    <property type="match status" value="1"/>
</dbReference>
<dbReference type="EnsemblPlants" id="Solyc10g018907.1.1">
    <property type="protein sequence ID" value="Solyc10g018907.1.1"/>
    <property type="gene ID" value="Solyc10g018907.1"/>
</dbReference>
<feature type="region of interest" description="Disordered" evidence="1">
    <location>
        <begin position="233"/>
        <end position="326"/>
    </location>
</feature>
<feature type="compositionally biased region" description="Low complexity" evidence="1">
    <location>
        <begin position="238"/>
        <end position="256"/>
    </location>
</feature>
<name>A0A3Q7IE72_SOLLC</name>
<evidence type="ECO:0000313" key="3">
    <source>
        <dbReference type="Proteomes" id="UP000004994"/>
    </source>
</evidence>
<dbReference type="PANTHER" id="PTHR33233:SF17">
    <property type="entry name" value="DUF4283 DOMAIN-CONTAINING PROTEIN"/>
    <property type="match status" value="1"/>
</dbReference>
<feature type="compositionally biased region" description="Low complexity" evidence="1">
    <location>
        <begin position="294"/>
        <end position="316"/>
    </location>
</feature>
<dbReference type="Proteomes" id="UP000004994">
    <property type="component" value="Chromosome 10"/>
</dbReference>
<dbReference type="AlphaFoldDB" id="A0A3Q7IE72"/>
<keyword evidence="3" id="KW-1185">Reference proteome</keyword>
<accession>A0A3Q7IE72</accession>
<feature type="compositionally biased region" description="Polar residues" evidence="1">
    <location>
        <begin position="317"/>
        <end position="326"/>
    </location>
</feature>
<proteinExistence type="predicted"/>
<sequence>MGKRSYIPKEKATIAMMKTTKDGVQAKKKDNKTKSIVEKKAQDRRVKKLQGGGTIISEEPAATESQIQEKWSKTKAATENRKLSRVSNVGFKLDFVSPKKHGDLSNCEIDIEDISTTLLCWKNVVGFYILGAPPFSVLNGFILGLREKHDIKSMLKNEILLMRFENENGKNEIIQGGICLFDNKPFIVKASNKDMEFSREELLTVPIWVKLPGPNFPKSKSATAQHFQQPTLTTQINSPSSPTLPTCPTQHLIPDPALSPLPSSPLTPQKQYTHPENARRRRKVRNPEKNVKNRSLTRPLLPRLSPRSLHPRVPLSQTPDATPTDSPKLNRCWLVVYGMGDKNVYVVNVCFEFAFLVREFTVILILTAAFVKVGMDDIVKETIHEYNSSLVPVLAQE</sequence>
<evidence type="ECO:0000313" key="2">
    <source>
        <dbReference type="EnsemblPlants" id="Solyc10g018907.1.1"/>
    </source>
</evidence>
<reference evidence="2" key="1">
    <citation type="journal article" date="2012" name="Nature">
        <title>The tomato genome sequence provides insights into fleshy fruit evolution.</title>
        <authorList>
            <consortium name="Tomato Genome Consortium"/>
        </authorList>
    </citation>
    <scope>NUCLEOTIDE SEQUENCE [LARGE SCALE GENOMIC DNA]</scope>
    <source>
        <strain evidence="2">cv. Heinz 1706</strain>
    </source>
</reference>
<dbReference type="Gramene" id="Solyc10g018907.1.1">
    <property type="protein sequence ID" value="Solyc10g018907.1.1"/>
    <property type="gene ID" value="Solyc10g018907.1"/>
</dbReference>
<organism evidence="2">
    <name type="scientific">Solanum lycopersicum</name>
    <name type="common">Tomato</name>
    <name type="synonym">Lycopersicon esculentum</name>
    <dbReference type="NCBI Taxonomy" id="4081"/>
    <lineage>
        <taxon>Eukaryota</taxon>
        <taxon>Viridiplantae</taxon>
        <taxon>Streptophyta</taxon>
        <taxon>Embryophyta</taxon>
        <taxon>Tracheophyta</taxon>
        <taxon>Spermatophyta</taxon>
        <taxon>Magnoliopsida</taxon>
        <taxon>eudicotyledons</taxon>
        <taxon>Gunneridae</taxon>
        <taxon>Pentapetalae</taxon>
        <taxon>asterids</taxon>
        <taxon>lamiids</taxon>
        <taxon>Solanales</taxon>
        <taxon>Solanaceae</taxon>
        <taxon>Solanoideae</taxon>
        <taxon>Solaneae</taxon>
        <taxon>Solanum</taxon>
        <taxon>Solanum subgen. Lycopersicon</taxon>
    </lineage>
</organism>
<evidence type="ECO:0000256" key="1">
    <source>
        <dbReference type="SAM" id="MobiDB-lite"/>
    </source>
</evidence>
<protein>
    <submittedName>
        <fullName evidence="2">Uncharacterized protein</fullName>
    </submittedName>
</protein>
<dbReference type="InParanoid" id="A0A3Q7IE72"/>
<reference evidence="2" key="2">
    <citation type="submission" date="2019-01" db="UniProtKB">
        <authorList>
            <consortium name="EnsemblPlants"/>
        </authorList>
    </citation>
    <scope>IDENTIFICATION</scope>
    <source>
        <strain evidence="2">cv. Heinz 1706</strain>
    </source>
</reference>